<evidence type="ECO:0000256" key="2">
    <source>
        <dbReference type="SAM" id="MobiDB-lite"/>
    </source>
</evidence>
<sequence length="166" mass="18642">MTTAKPTGKTEFGTPSDTEVTMSRVLDAPRRLVFEAFTNPEHLPHWMLGPDGWTMPICEIDLRPGGKWHFGWRNVNGEGMEMTGEYREVSPPDRLVRTESWGPEWPETLCTLVLTDADDDPGRTLLVDTISYPSKEARDAALATGMNDGADRSFDLLADYLRKLLD</sequence>
<protein>
    <submittedName>
        <fullName evidence="4">SRPBCC family protein</fullName>
    </submittedName>
</protein>
<evidence type="ECO:0000313" key="5">
    <source>
        <dbReference type="Proteomes" id="UP001428817"/>
    </source>
</evidence>
<proteinExistence type="inferred from homology"/>
<feature type="domain" description="Activator of Hsp90 ATPase homologue 1/2-like C-terminal" evidence="3">
    <location>
        <begin position="27"/>
        <end position="161"/>
    </location>
</feature>
<evidence type="ECO:0000256" key="1">
    <source>
        <dbReference type="ARBA" id="ARBA00006817"/>
    </source>
</evidence>
<dbReference type="EMBL" id="BAABJP010000043">
    <property type="protein sequence ID" value="GAA5169634.1"/>
    <property type="molecule type" value="Genomic_DNA"/>
</dbReference>
<comment type="similarity">
    <text evidence="1">Belongs to the AHA1 family.</text>
</comment>
<feature type="region of interest" description="Disordered" evidence="2">
    <location>
        <begin position="1"/>
        <end position="20"/>
    </location>
</feature>
<dbReference type="InterPro" id="IPR013538">
    <property type="entry name" value="ASHA1/2-like_C"/>
</dbReference>
<reference evidence="5" key="1">
    <citation type="journal article" date="2019" name="Int. J. Syst. Evol. Microbiol.">
        <title>The Global Catalogue of Microorganisms (GCM) 10K type strain sequencing project: providing services to taxonomists for standard genome sequencing and annotation.</title>
        <authorList>
            <consortium name="The Broad Institute Genomics Platform"/>
            <consortium name="The Broad Institute Genome Sequencing Center for Infectious Disease"/>
            <person name="Wu L."/>
            <person name="Ma J."/>
        </authorList>
    </citation>
    <scope>NUCLEOTIDE SEQUENCE [LARGE SCALE GENOMIC DNA]</scope>
    <source>
        <strain evidence="5">JCM 18303</strain>
    </source>
</reference>
<dbReference type="Pfam" id="PF08327">
    <property type="entry name" value="AHSA1"/>
    <property type="match status" value="1"/>
</dbReference>
<accession>A0ABP9QZ67</accession>
<dbReference type="RefSeq" id="WP_185066284.1">
    <property type="nucleotide sequence ID" value="NZ_BAABJP010000043.1"/>
</dbReference>
<organism evidence="4 5">
    <name type="scientific">Pseudonocardia eucalypti</name>
    <dbReference type="NCBI Taxonomy" id="648755"/>
    <lineage>
        <taxon>Bacteria</taxon>
        <taxon>Bacillati</taxon>
        <taxon>Actinomycetota</taxon>
        <taxon>Actinomycetes</taxon>
        <taxon>Pseudonocardiales</taxon>
        <taxon>Pseudonocardiaceae</taxon>
        <taxon>Pseudonocardia</taxon>
    </lineage>
</organism>
<evidence type="ECO:0000313" key="4">
    <source>
        <dbReference type="EMBL" id="GAA5169634.1"/>
    </source>
</evidence>
<dbReference type="InterPro" id="IPR023393">
    <property type="entry name" value="START-like_dom_sf"/>
</dbReference>
<evidence type="ECO:0000259" key="3">
    <source>
        <dbReference type="Pfam" id="PF08327"/>
    </source>
</evidence>
<keyword evidence="5" id="KW-1185">Reference proteome</keyword>
<dbReference type="Gene3D" id="3.30.530.20">
    <property type="match status" value="1"/>
</dbReference>
<dbReference type="Proteomes" id="UP001428817">
    <property type="component" value="Unassembled WGS sequence"/>
</dbReference>
<gene>
    <name evidence="4" type="ORF">GCM10023321_65560</name>
</gene>
<dbReference type="SUPFAM" id="SSF55961">
    <property type="entry name" value="Bet v1-like"/>
    <property type="match status" value="1"/>
</dbReference>
<comment type="caution">
    <text evidence="4">The sequence shown here is derived from an EMBL/GenBank/DDBJ whole genome shotgun (WGS) entry which is preliminary data.</text>
</comment>
<name>A0ABP9QZ67_9PSEU</name>